<dbReference type="EMBL" id="NBSH01000011">
    <property type="protein sequence ID" value="ORX35231.1"/>
    <property type="molecule type" value="Genomic_DNA"/>
</dbReference>
<dbReference type="STRING" id="4999.A0A1Y1UB17"/>
<evidence type="ECO:0000313" key="1">
    <source>
        <dbReference type="EMBL" id="ORX35231.1"/>
    </source>
</evidence>
<gene>
    <name evidence="1" type="ORF">BD324DRAFT_631918</name>
</gene>
<evidence type="ECO:0000313" key="2">
    <source>
        <dbReference type="Proteomes" id="UP000193218"/>
    </source>
</evidence>
<protein>
    <submittedName>
        <fullName evidence="1">Uncharacterized protein</fullName>
    </submittedName>
</protein>
<dbReference type="OrthoDB" id="2575262at2759"/>
<dbReference type="RefSeq" id="XP_021869421.1">
    <property type="nucleotide sequence ID" value="XM_022016478.1"/>
</dbReference>
<dbReference type="Proteomes" id="UP000193218">
    <property type="component" value="Unassembled WGS sequence"/>
</dbReference>
<sequence length="503" mass="54989">MPIATNVLSEHSKAKVQPLCGRPDYASITRNLLALSQDVTALAALSYEATASLAHDIYQRLLSRIGLSQALVKCEEIPRSKTQPEGARGLAVVVLGSSHAGQTLTLMLAKSGYTVFPLVPLPSPDSPPTSTPLSSLLLKWSSVQKRLKVKDPNHPGAVVPLIMDPLSDSDALRQHSEGRYVHAGETIRAYCRENRLILVAVVCAASSAPATNSYDRSRHVAQVQAFGNEGSPNLSDVFTSPPYLSPRLLPEDKPSLQQLYQQDLHADNRPHPSFHPDDEHHLFTFYRSTVLEPLAVVRELRDQLSSTGDLSRSNGRVIFINEGHAGSYKGCGLVNRVIDAARSEAARWLREQMRFEGIDVCEVKTGPLAPRLKTKGGYHLRHSSDESTESAGGQKLQWIEKDGVHSDVGTAAQGMDGQSPEAIYNSRLALISRFWAVDDALLFSAVRRAIEDRHPRYRHHAGISPILASIGEVTPGSGLVKMLGRWILSRLLMPKAGRRSSSV</sequence>
<accession>A0A1Y1UB17</accession>
<dbReference type="AlphaFoldDB" id="A0A1Y1UB17"/>
<proteinExistence type="predicted"/>
<keyword evidence="2" id="KW-1185">Reference proteome</keyword>
<name>A0A1Y1UB17_9TREE</name>
<comment type="caution">
    <text evidence="1">The sequence shown here is derived from an EMBL/GenBank/DDBJ whole genome shotgun (WGS) entry which is preliminary data.</text>
</comment>
<dbReference type="InParanoid" id="A0A1Y1UB17"/>
<organism evidence="1 2">
    <name type="scientific">Kockovaella imperatae</name>
    <dbReference type="NCBI Taxonomy" id="4999"/>
    <lineage>
        <taxon>Eukaryota</taxon>
        <taxon>Fungi</taxon>
        <taxon>Dikarya</taxon>
        <taxon>Basidiomycota</taxon>
        <taxon>Agaricomycotina</taxon>
        <taxon>Tremellomycetes</taxon>
        <taxon>Tremellales</taxon>
        <taxon>Cuniculitremaceae</taxon>
        <taxon>Kockovaella</taxon>
    </lineage>
</organism>
<reference evidence="1 2" key="1">
    <citation type="submission" date="2017-03" db="EMBL/GenBank/DDBJ databases">
        <title>Widespread Adenine N6-methylation of Active Genes in Fungi.</title>
        <authorList>
            <consortium name="DOE Joint Genome Institute"/>
            <person name="Mondo S.J."/>
            <person name="Dannebaum R.O."/>
            <person name="Kuo R.C."/>
            <person name="Louie K.B."/>
            <person name="Bewick A.J."/>
            <person name="Labutti K."/>
            <person name="Haridas S."/>
            <person name="Kuo A."/>
            <person name="Salamov A."/>
            <person name="Ahrendt S.R."/>
            <person name="Lau R."/>
            <person name="Bowen B.P."/>
            <person name="Lipzen A."/>
            <person name="Sullivan W."/>
            <person name="Andreopoulos W.B."/>
            <person name="Clum A."/>
            <person name="Lindquist E."/>
            <person name="Daum C."/>
            <person name="Northen T.R."/>
            <person name="Ramamoorthy G."/>
            <person name="Schmitz R.J."/>
            <person name="Gryganskyi A."/>
            <person name="Culley D."/>
            <person name="Magnuson J."/>
            <person name="James T.Y."/>
            <person name="O'Malley M.A."/>
            <person name="Stajich J.E."/>
            <person name="Spatafora J.W."/>
            <person name="Visel A."/>
            <person name="Grigoriev I.V."/>
        </authorList>
    </citation>
    <scope>NUCLEOTIDE SEQUENCE [LARGE SCALE GENOMIC DNA]</scope>
    <source>
        <strain evidence="1 2">NRRL Y-17943</strain>
    </source>
</reference>
<dbReference type="GeneID" id="33558287"/>